<dbReference type="PANTHER" id="PTHR10779">
    <property type="entry name" value="DYNEIN LIGHT CHAIN ROADBLOCK"/>
    <property type="match status" value="1"/>
</dbReference>
<dbReference type="Proteomes" id="UP001217918">
    <property type="component" value="Unassembled WGS sequence"/>
</dbReference>
<dbReference type="SMART" id="SM00960">
    <property type="entry name" value="Robl_LC7"/>
    <property type="match status" value="1"/>
</dbReference>
<dbReference type="Gene3D" id="3.30.450.30">
    <property type="entry name" value="Dynein light chain 2a, cytoplasmic"/>
    <property type="match status" value="1"/>
</dbReference>
<organism evidence="3 4">
    <name type="scientific">Phyllachora maydis</name>
    <dbReference type="NCBI Taxonomy" id="1825666"/>
    <lineage>
        <taxon>Eukaryota</taxon>
        <taxon>Fungi</taxon>
        <taxon>Dikarya</taxon>
        <taxon>Ascomycota</taxon>
        <taxon>Pezizomycotina</taxon>
        <taxon>Sordariomycetes</taxon>
        <taxon>Sordariomycetidae</taxon>
        <taxon>Phyllachorales</taxon>
        <taxon>Phyllachoraceae</taxon>
        <taxon>Phyllachora</taxon>
    </lineage>
</organism>
<comment type="similarity">
    <text evidence="1">Belongs to the GAMAD family.</text>
</comment>
<accession>A0AAD9ICD4</accession>
<sequence length="168" mass="17688">MSDAISASGPDGLEETLGRLSKKAGVKATIVLDRETGAILKMSGQVSSIRTSKSTSSPLAAQPATAKASFPGDAAAGVTGIEHEGSEELAAMVWRFIGTADGLVDELDTEDELKLLRLRTRKRELVIVPDAKFILVVVHDTPPAGWVTSYLGRASVPRTHARDPAVSP</sequence>
<dbReference type="InterPro" id="IPR004942">
    <property type="entry name" value="Roadblock/LAMTOR2_dom"/>
</dbReference>
<evidence type="ECO:0000313" key="4">
    <source>
        <dbReference type="Proteomes" id="UP001217918"/>
    </source>
</evidence>
<protein>
    <recommendedName>
        <fullName evidence="2">Roadblock/LAMTOR2 domain-containing protein</fullName>
    </recommendedName>
</protein>
<evidence type="ECO:0000313" key="3">
    <source>
        <dbReference type="EMBL" id="KAK2075169.1"/>
    </source>
</evidence>
<dbReference type="SUPFAM" id="SSF103196">
    <property type="entry name" value="Roadblock/LC7 domain"/>
    <property type="match status" value="1"/>
</dbReference>
<evidence type="ECO:0000259" key="2">
    <source>
        <dbReference type="SMART" id="SM00960"/>
    </source>
</evidence>
<dbReference type="AlphaFoldDB" id="A0AAD9ICD4"/>
<dbReference type="Pfam" id="PF03259">
    <property type="entry name" value="Robl_LC7"/>
    <property type="match status" value="1"/>
</dbReference>
<evidence type="ECO:0000256" key="1">
    <source>
        <dbReference type="ARBA" id="ARBA00007191"/>
    </source>
</evidence>
<gene>
    <name evidence="3" type="ORF">P8C59_009316</name>
</gene>
<feature type="domain" description="Roadblock/LAMTOR2" evidence="2">
    <location>
        <begin position="13"/>
        <end position="139"/>
    </location>
</feature>
<keyword evidence="4" id="KW-1185">Reference proteome</keyword>
<name>A0AAD9ICD4_9PEZI</name>
<dbReference type="EMBL" id="JAQQPM010000009">
    <property type="protein sequence ID" value="KAK2075169.1"/>
    <property type="molecule type" value="Genomic_DNA"/>
</dbReference>
<reference evidence="3" key="1">
    <citation type="journal article" date="2023" name="Mol. Plant Microbe Interact.">
        <title>Elucidating the Obligate Nature and Biological Capacity of an Invasive Fungal Corn Pathogen.</title>
        <authorList>
            <person name="MacCready J.S."/>
            <person name="Roggenkamp E.M."/>
            <person name="Gdanetz K."/>
            <person name="Chilvers M.I."/>
        </authorList>
    </citation>
    <scope>NUCLEOTIDE SEQUENCE</scope>
    <source>
        <strain evidence="3">PM02</strain>
    </source>
</reference>
<proteinExistence type="inferred from homology"/>
<comment type="caution">
    <text evidence="3">The sequence shown here is derived from an EMBL/GenBank/DDBJ whole genome shotgun (WGS) entry which is preliminary data.</text>
</comment>